<dbReference type="PANTHER" id="PTHR30134">
    <property type="entry name" value="HYDROGENASE PROTEIN ASSEMBLY PROTEIN, NICKEL CHAPERONE"/>
    <property type="match status" value="1"/>
</dbReference>
<keyword evidence="6" id="KW-0862">Zinc</keyword>
<dbReference type="InterPro" id="IPR004392">
    <property type="entry name" value="Hyd_mat_HypB"/>
</dbReference>
<sequence length="216" mass="24103">MELQKVEIIQDIYNENEKIALSVKQKLNDNGIFVINVLGSPGSGKTSAIKEIIKLLPDVKSYVIEGDLESDIDTQKMRAMGVETYQINTGGACHLDAPTVERALEKLSLSEKGILFIENIGNLVCTAEFVVGENIKMLICSVPEGSDKPYKYPIIFENADVIVLNKCDLKEYVDFDDKFFYDGINALNKKAPVFEVCAKTGEGFDKLVEWINKVRL</sequence>
<dbReference type="InterPro" id="IPR003495">
    <property type="entry name" value="CobW/HypB/UreG_nucleotide-bd"/>
</dbReference>
<evidence type="ECO:0000313" key="9">
    <source>
        <dbReference type="EMBL" id="AEV67661.1"/>
    </source>
</evidence>
<keyword evidence="7" id="KW-0342">GTP-binding</keyword>
<dbReference type="GO" id="GO:0016151">
    <property type="term" value="F:nickel cation binding"/>
    <property type="evidence" value="ECO:0007669"/>
    <property type="project" value="InterPro"/>
</dbReference>
<feature type="domain" description="CobW/HypB/UreG nucleotide-binding" evidence="8">
    <location>
        <begin position="34"/>
        <end position="194"/>
    </location>
</feature>
<protein>
    <submittedName>
        <fullName evidence="9">Hydrogenase accessory protein HypB</fullName>
    </submittedName>
</protein>
<dbReference type="PANTHER" id="PTHR30134:SF2">
    <property type="entry name" value="HYDROGENASE MATURATION FACTOR HYPB"/>
    <property type="match status" value="1"/>
</dbReference>
<evidence type="ECO:0000256" key="7">
    <source>
        <dbReference type="ARBA" id="ARBA00023134"/>
    </source>
</evidence>
<keyword evidence="2" id="KW-0533">Nickel</keyword>
<evidence type="ECO:0000256" key="4">
    <source>
        <dbReference type="ARBA" id="ARBA00022741"/>
    </source>
</evidence>
<dbReference type="InterPro" id="IPR027417">
    <property type="entry name" value="P-loop_NTPase"/>
</dbReference>
<evidence type="ECO:0000256" key="2">
    <source>
        <dbReference type="ARBA" id="ARBA00022596"/>
    </source>
</evidence>
<dbReference type="KEGG" id="ccl:Clocl_0984"/>
<dbReference type="OrthoDB" id="9802035at2"/>
<evidence type="ECO:0000256" key="1">
    <source>
        <dbReference type="ARBA" id="ARBA00006211"/>
    </source>
</evidence>
<dbReference type="eggNOG" id="COG0378">
    <property type="taxonomic scope" value="Bacteria"/>
</dbReference>
<accession>G8LX09</accession>
<dbReference type="Gene3D" id="3.40.50.300">
    <property type="entry name" value="P-loop containing nucleotide triphosphate hydrolases"/>
    <property type="match status" value="1"/>
</dbReference>
<dbReference type="GO" id="GO:0005525">
    <property type="term" value="F:GTP binding"/>
    <property type="evidence" value="ECO:0007669"/>
    <property type="project" value="UniProtKB-KW"/>
</dbReference>
<dbReference type="HOGENOM" id="CLU_056148_0_1_9"/>
<reference evidence="9 10" key="2">
    <citation type="journal article" date="2012" name="Stand. Genomic Sci.">
        <title>Complete Genome Sequence of Clostridium clariflavum DSM 19732.</title>
        <authorList>
            <person name="Izquierdo J.A."/>
            <person name="Goodwin L."/>
            <person name="Davenport K.W."/>
            <person name="Teshima H."/>
            <person name="Bruce D."/>
            <person name="Detter C."/>
            <person name="Tapia R."/>
            <person name="Han S."/>
            <person name="Land M."/>
            <person name="Hauser L."/>
            <person name="Jeffries C.D."/>
            <person name="Han J."/>
            <person name="Pitluck S."/>
            <person name="Nolan M."/>
            <person name="Chen A."/>
            <person name="Huntemann M."/>
            <person name="Mavromatis K."/>
            <person name="Mikhailova N."/>
            <person name="Liolios K."/>
            <person name="Woyke T."/>
            <person name="Lynd L.R."/>
        </authorList>
    </citation>
    <scope>NUCLEOTIDE SEQUENCE [LARGE SCALE GENOMIC DNA]</scope>
    <source>
        <strain evidence="10">DSM 19732 / NBRC 101661 / EBR45</strain>
    </source>
</reference>
<keyword evidence="3" id="KW-0479">Metal-binding</keyword>
<proteinExistence type="inferred from homology"/>
<organism evidence="9 10">
    <name type="scientific">Acetivibrio clariflavus (strain DSM 19732 / NBRC 101661 / EBR45)</name>
    <name type="common">Clostridium clariflavum</name>
    <dbReference type="NCBI Taxonomy" id="720554"/>
    <lineage>
        <taxon>Bacteria</taxon>
        <taxon>Bacillati</taxon>
        <taxon>Bacillota</taxon>
        <taxon>Clostridia</taxon>
        <taxon>Eubacteriales</taxon>
        <taxon>Oscillospiraceae</taxon>
        <taxon>Acetivibrio</taxon>
    </lineage>
</organism>
<name>G8LX09_ACECE</name>
<evidence type="ECO:0000256" key="3">
    <source>
        <dbReference type="ARBA" id="ARBA00022723"/>
    </source>
</evidence>
<dbReference type="EMBL" id="CP003065">
    <property type="protein sequence ID" value="AEV67661.1"/>
    <property type="molecule type" value="Genomic_DNA"/>
</dbReference>
<dbReference type="NCBIfam" id="TIGR00073">
    <property type="entry name" value="hypB"/>
    <property type="match status" value="1"/>
</dbReference>
<keyword evidence="5" id="KW-0378">Hydrolase</keyword>
<dbReference type="GO" id="GO:0051604">
    <property type="term" value="P:protein maturation"/>
    <property type="evidence" value="ECO:0007669"/>
    <property type="project" value="InterPro"/>
</dbReference>
<dbReference type="RefSeq" id="WP_014254279.1">
    <property type="nucleotide sequence ID" value="NC_016627.1"/>
</dbReference>
<comment type="similarity">
    <text evidence="1">Belongs to the SIMIBI class G3E GTPase family. HypB/HupM subfamily.</text>
</comment>
<dbReference type="SUPFAM" id="SSF52540">
    <property type="entry name" value="P-loop containing nucleoside triphosphate hydrolases"/>
    <property type="match status" value="1"/>
</dbReference>
<evidence type="ECO:0000313" key="10">
    <source>
        <dbReference type="Proteomes" id="UP000005435"/>
    </source>
</evidence>
<dbReference type="AlphaFoldDB" id="G8LX09"/>
<gene>
    <name evidence="9" type="ordered locus">Clocl_0984</name>
</gene>
<evidence type="ECO:0000256" key="6">
    <source>
        <dbReference type="ARBA" id="ARBA00022833"/>
    </source>
</evidence>
<dbReference type="STRING" id="720554.Clocl_0984"/>
<dbReference type="GO" id="GO:0003924">
    <property type="term" value="F:GTPase activity"/>
    <property type="evidence" value="ECO:0007669"/>
    <property type="project" value="InterPro"/>
</dbReference>
<keyword evidence="10" id="KW-1185">Reference proteome</keyword>
<reference evidence="10" key="1">
    <citation type="submission" date="2011-12" db="EMBL/GenBank/DDBJ databases">
        <title>Complete sequence of Clostridium clariflavum DSM 19732.</title>
        <authorList>
            <consortium name="US DOE Joint Genome Institute"/>
            <person name="Lucas S."/>
            <person name="Han J."/>
            <person name="Lapidus A."/>
            <person name="Cheng J.-F."/>
            <person name="Goodwin L."/>
            <person name="Pitluck S."/>
            <person name="Peters L."/>
            <person name="Teshima H."/>
            <person name="Detter J.C."/>
            <person name="Han C."/>
            <person name="Tapia R."/>
            <person name="Land M."/>
            <person name="Hauser L."/>
            <person name="Kyrpides N."/>
            <person name="Ivanova N."/>
            <person name="Pagani I."/>
            <person name="Kitzmiller T."/>
            <person name="Lynd L."/>
            <person name="Izquierdo J."/>
            <person name="Woyke T."/>
        </authorList>
    </citation>
    <scope>NUCLEOTIDE SEQUENCE [LARGE SCALE GENOMIC DNA]</scope>
    <source>
        <strain evidence="10">DSM 19732 / NBRC 101661 / EBR45</strain>
    </source>
</reference>
<dbReference type="Proteomes" id="UP000005435">
    <property type="component" value="Chromosome"/>
</dbReference>
<evidence type="ECO:0000256" key="5">
    <source>
        <dbReference type="ARBA" id="ARBA00022801"/>
    </source>
</evidence>
<evidence type="ECO:0000259" key="8">
    <source>
        <dbReference type="Pfam" id="PF02492"/>
    </source>
</evidence>
<keyword evidence="4" id="KW-0547">Nucleotide-binding</keyword>
<dbReference type="PIRSF" id="PIRSF005624">
    <property type="entry name" value="Ni-bind_GTPase"/>
    <property type="match status" value="1"/>
</dbReference>
<dbReference type="Pfam" id="PF02492">
    <property type="entry name" value="cobW"/>
    <property type="match status" value="1"/>
</dbReference>
<dbReference type="GO" id="GO:0008270">
    <property type="term" value="F:zinc ion binding"/>
    <property type="evidence" value="ECO:0007669"/>
    <property type="project" value="TreeGrafter"/>
</dbReference>